<dbReference type="PANTHER" id="PTHR40599">
    <property type="entry name" value="[CITRATE [PRO-3S]-LYASE] LIGASE"/>
    <property type="match status" value="1"/>
</dbReference>
<evidence type="ECO:0000256" key="1">
    <source>
        <dbReference type="ARBA" id="ARBA00022741"/>
    </source>
</evidence>
<dbReference type="RefSeq" id="WP_073008824.1">
    <property type="nucleotide sequence ID" value="NZ_FQZO01000005.1"/>
</dbReference>
<evidence type="ECO:0000256" key="3">
    <source>
        <dbReference type="PIRNR" id="PIRNR005751"/>
    </source>
</evidence>
<dbReference type="Pfam" id="PF08218">
    <property type="entry name" value="Citrate_ly_lig"/>
    <property type="match status" value="1"/>
</dbReference>
<dbReference type="Gene3D" id="3.40.630.30">
    <property type="match status" value="1"/>
</dbReference>
<proteinExistence type="predicted"/>
<keyword evidence="2 3" id="KW-0067">ATP-binding</keyword>
<dbReference type="EMBL" id="FQZO01000005">
    <property type="protein sequence ID" value="SHJ48578.1"/>
    <property type="molecule type" value="Genomic_DNA"/>
</dbReference>
<dbReference type="PIRSF" id="PIRSF005751">
    <property type="entry name" value="Acet_citr_lig"/>
    <property type="match status" value="1"/>
</dbReference>
<dbReference type="AlphaFoldDB" id="A0A1M6JPK7"/>
<dbReference type="PROSITE" id="PS51186">
    <property type="entry name" value="GNAT"/>
    <property type="match status" value="1"/>
</dbReference>
<dbReference type="InterPro" id="IPR000182">
    <property type="entry name" value="GNAT_dom"/>
</dbReference>
<dbReference type="OrthoDB" id="9779753at2"/>
<dbReference type="NCBIfam" id="TIGR00124">
    <property type="entry name" value="cit_ly_ligase"/>
    <property type="match status" value="1"/>
</dbReference>
<evidence type="ECO:0000313" key="5">
    <source>
        <dbReference type="EMBL" id="SHJ48578.1"/>
    </source>
</evidence>
<dbReference type="SMART" id="SM00764">
    <property type="entry name" value="Citrate_ly_lig"/>
    <property type="match status" value="1"/>
</dbReference>
<dbReference type="Proteomes" id="UP000184080">
    <property type="component" value="Unassembled WGS sequence"/>
</dbReference>
<dbReference type="InterPro" id="IPR014729">
    <property type="entry name" value="Rossmann-like_a/b/a_fold"/>
</dbReference>
<evidence type="ECO:0000256" key="2">
    <source>
        <dbReference type="ARBA" id="ARBA00022840"/>
    </source>
</evidence>
<reference evidence="5 6" key="1">
    <citation type="submission" date="2016-11" db="EMBL/GenBank/DDBJ databases">
        <authorList>
            <person name="Jaros S."/>
            <person name="Januszkiewicz K."/>
            <person name="Wedrychowicz H."/>
        </authorList>
    </citation>
    <scope>NUCLEOTIDE SEQUENCE [LARGE SCALE GENOMIC DNA]</scope>
    <source>
        <strain evidence="5 6">DSM 21864</strain>
    </source>
</reference>
<feature type="domain" description="N-acetyltransferase" evidence="4">
    <location>
        <begin position="4"/>
        <end position="126"/>
    </location>
</feature>
<dbReference type="GO" id="GO:0016747">
    <property type="term" value="F:acyltransferase activity, transferring groups other than amino-acyl groups"/>
    <property type="evidence" value="ECO:0007669"/>
    <property type="project" value="InterPro"/>
</dbReference>
<name>A0A1M6JPK7_9CLOT</name>
<evidence type="ECO:0000313" key="6">
    <source>
        <dbReference type="Proteomes" id="UP000184080"/>
    </source>
</evidence>
<keyword evidence="6" id="KW-1185">Reference proteome</keyword>
<dbReference type="PANTHER" id="PTHR40599:SF1">
    <property type="entry name" value="[CITRATE [PRO-3S]-LYASE] LIGASE"/>
    <property type="match status" value="1"/>
</dbReference>
<keyword evidence="3 5" id="KW-0436">Ligase</keyword>
<keyword evidence="1 3" id="KW-0547">Nucleotide-binding</keyword>
<dbReference type="SUPFAM" id="SSF52374">
    <property type="entry name" value="Nucleotidylyl transferase"/>
    <property type="match status" value="1"/>
</dbReference>
<dbReference type="EC" id="6.2.1.22" evidence="3"/>
<dbReference type="Pfam" id="PF13673">
    <property type="entry name" value="Acetyltransf_10"/>
    <property type="match status" value="1"/>
</dbReference>
<keyword evidence="5" id="KW-0456">Lyase</keyword>
<organism evidence="5 6">
    <name type="scientific">Clostridium amylolyticum</name>
    <dbReference type="NCBI Taxonomy" id="1121298"/>
    <lineage>
        <taxon>Bacteria</taxon>
        <taxon>Bacillati</taxon>
        <taxon>Bacillota</taxon>
        <taxon>Clostridia</taxon>
        <taxon>Eubacteriales</taxon>
        <taxon>Clostridiaceae</taxon>
        <taxon>Clostridium</taxon>
    </lineage>
</organism>
<dbReference type="SUPFAM" id="SSF55729">
    <property type="entry name" value="Acyl-CoA N-acyltransferases (Nat)"/>
    <property type="match status" value="1"/>
</dbReference>
<sequence>MIGLQIQEVNLSNKNEIIMVKEYLNKFNLNYEEDIDYTIFMKDNDKIIGTCSKSKNILKCFAVDEEYQGQGVSSAMVTTMLDEMFNNHIYHSFVFTKKKNKGIFTSIGFKVLYEAEEVILLEHGIYDINNYLDKLIVKYSIDTALPKVALVMNCNPFTLGHKYLIERASMENNEILVFIVEEDKSTFPFEDRLNLVKLGVKHLRNVKVISGGEYIISSATFPSYFLREEGSKLKAYTQIDAGIFSEFFAKKLNITKRYVGNEPYCQVTRAYNEALKEILYNYGIELIEITRMQDDYGAVSASRVRNLLKANKFQEVCKMVPEVTWNFINSEQGKEIVEKLRNTDAPH</sequence>
<accession>A0A1M6JPK7</accession>
<dbReference type="InterPro" id="IPR013166">
    <property type="entry name" value="Citrate_lyase_ligase_C"/>
</dbReference>
<evidence type="ECO:0000259" key="4">
    <source>
        <dbReference type="PROSITE" id="PS51186"/>
    </source>
</evidence>
<dbReference type="STRING" id="1121298.SAMN05444401_3180"/>
<dbReference type="GO" id="GO:0016829">
    <property type="term" value="F:lyase activity"/>
    <property type="evidence" value="ECO:0007669"/>
    <property type="project" value="UniProtKB-KW"/>
</dbReference>
<dbReference type="GO" id="GO:0008771">
    <property type="term" value="F:[citrate (pro-3S)-lyase] ligase activity"/>
    <property type="evidence" value="ECO:0007669"/>
    <property type="project" value="UniProtKB-EC"/>
</dbReference>
<dbReference type="InterPro" id="IPR005216">
    <property type="entry name" value="Citrate_lyase_ligase"/>
</dbReference>
<comment type="catalytic activity">
    <reaction evidence="3">
        <text>holo-[citrate lyase ACP] + acetate + ATP = acetyl-[citrate lyase ACP] + AMP + diphosphate</text>
        <dbReference type="Rhea" id="RHEA:23788"/>
        <dbReference type="Rhea" id="RHEA-COMP:10158"/>
        <dbReference type="Rhea" id="RHEA-COMP:13710"/>
        <dbReference type="ChEBI" id="CHEBI:30089"/>
        <dbReference type="ChEBI" id="CHEBI:30616"/>
        <dbReference type="ChEBI" id="CHEBI:33019"/>
        <dbReference type="ChEBI" id="CHEBI:82683"/>
        <dbReference type="ChEBI" id="CHEBI:137976"/>
        <dbReference type="ChEBI" id="CHEBI:456215"/>
        <dbReference type="EC" id="6.2.1.22"/>
    </reaction>
</comment>
<dbReference type="Gene3D" id="3.40.50.620">
    <property type="entry name" value="HUPs"/>
    <property type="match status" value="1"/>
</dbReference>
<comment type="function">
    <text evidence="3">Acetylation of prosthetic group (2-(5''-phosphoribosyl)-3'-dephosphocoenzyme-A) of the gamma subunit of citrate lyase.</text>
</comment>
<dbReference type="GO" id="GO:0005524">
    <property type="term" value="F:ATP binding"/>
    <property type="evidence" value="ECO:0007669"/>
    <property type="project" value="UniProtKB-UniRule"/>
</dbReference>
<gene>
    <name evidence="5" type="ORF">SAMN05444401_3180</name>
</gene>
<dbReference type="InterPro" id="IPR016181">
    <property type="entry name" value="Acyl_CoA_acyltransferase"/>
</dbReference>
<protein>
    <recommendedName>
        <fullName evidence="3">[Citrate [pro-3S]-lyase] ligase</fullName>
        <ecNumber evidence="3">6.2.1.22</ecNumber>
    </recommendedName>
</protein>